<keyword evidence="2" id="KW-1185">Reference proteome</keyword>
<accession>U4L7E5</accession>
<gene>
    <name evidence="1" type="ORF">PCON_12138</name>
</gene>
<evidence type="ECO:0000313" key="1">
    <source>
        <dbReference type="EMBL" id="CCX12544.1"/>
    </source>
</evidence>
<proteinExistence type="predicted"/>
<organism evidence="1 2">
    <name type="scientific">Pyronema omphalodes (strain CBS 100304)</name>
    <name type="common">Pyronema confluens</name>
    <dbReference type="NCBI Taxonomy" id="1076935"/>
    <lineage>
        <taxon>Eukaryota</taxon>
        <taxon>Fungi</taxon>
        <taxon>Dikarya</taxon>
        <taxon>Ascomycota</taxon>
        <taxon>Pezizomycotina</taxon>
        <taxon>Pezizomycetes</taxon>
        <taxon>Pezizales</taxon>
        <taxon>Pyronemataceae</taxon>
        <taxon>Pyronema</taxon>
    </lineage>
</organism>
<evidence type="ECO:0000313" key="2">
    <source>
        <dbReference type="Proteomes" id="UP000018144"/>
    </source>
</evidence>
<sequence>MTTITDATNIAASTTDAKTTSTNNVASQGVNNTPTVLTSVPTAAGPPTSAPVTSATIPTIRLPTYRAIPDGWTKRRMLNVCNFTLGLTFMQHNQVRRQYAIDTAKELWWPLARSPWIGEILDNHLRKLHAEDVRDEAQGGAGCCCY</sequence>
<dbReference type="AlphaFoldDB" id="U4L7E5"/>
<reference evidence="1 2" key="1">
    <citation type="journal article" date="2013" name="PLoS Genet.">
        <title>The genome and development-dependent transcriptomes of Pyronema confluens: a window into fungal evolution.</title>
        <authorList>
            <person name="Traeger S."/>
            <person name="Altegoer F."/>
            <person name="Freitag M."/>
            <person name="Gabaldon T."/>
            <person name="Kempken F."/>
            <person name="Kumar A."/>
            <person name="Marcet-Houben M."/>
            <person name="Poggeler S."/>
            <person name="Stajich J.E."/>
            <person name="Nowrousian M."/>
        </authorList>
    </citation>
    <scope>NUCLEOTIDE SEQUENCE [LARGE SCALE GENOMIC DNA]</scope>
    <source>
        <strain evidence="2">CBS 100304</strain>
        <tissue evidence="1">Vegetative mycelium</tissue>
    </source>
</reference>
<protein>
    <submittedName>
        <fullName evidence="1">Uncharacterized protein</fullName>
    </submittedName>
</protein>
<dbReference type="EMBL" id="HF935720">
    <property type="protein sequence ID" value="CCX12544.1"/>
    <property type="molecule type" value="Genomic_DNA"/>
</dbReference>
<name>U4L7E5_PYROM</name>
<dbReference type="Proteomes" id="UP000018144">
    <property type="component" value="Unassembled WGS sequence"/>
</dbReference>